<dbReference type="AlphaFoldDB" id="C9ZIC0"/>
<accession>C9ZIC0</accession>
<feature type="compositionally biased region" description="Acidic residues" evidence="1">
    <location>
        <begin position="1"/>
        <end position="11"/>
    </location>
</feature>
<feature type="region of interest" description="Disordered" evidence="1">
    <location>
        <begin position="1"/>
        <end position="76"/>
    </location>
</feature>
<proteinExistence type="predicted"/>
<organism evidence="3 4">
    <name type="scientific">Trypanosoma brucei gambiense (strain MHOM/CI/86/DAL972)</name>
    <dbReference type="NCBI Taxonomy" id="679716"/>
    <lineage>
        <taxon>Eukaryota</taxon>
        <taxon>Discoba</taxon>
        <taxon>Euglenozoa</taxon>
        <taxon>Kinetoplastea</taxon>
        <taxon>Metakinetoplastina</taxon>
        <taxon>Trypanosomatida</taxon>
        <taxon>Trypanosomatidae</taxon>
        <taxon>Trypanosoma</taxon>
    </lineage>
</organism>
<evidence type="ECO:0000313" key="4">
    <source>
        <dbReference type="Proteomes" id="UP000002316"/>
    </source>
</evidence>
<dbReference type="Gene3D" id="3.40.50.1010">
    <property type="entry name" value="5'-nuclease"/>
    <property type="match status" value="1"/>
</dbReference>
<sequence length="227" mass="25761">MGIYSDTDDDSFIGIEVVGEASSDSEEPNPHSTTKRKVSGAVDHNNGYNQKKNKRRRLKNKWEENPQLHETPDEEQISNVKKRVYVLDTCSIVEHIEWSILEEVSKYYLIIIPKKVMDELGKMEGGRGSTCNRVLNKLENEHTSNKMNVGFRLQRKNDKDKNVLSAARVNDDHILSCACSFRKQHDVVLVTSDNILKLKAYAEGIPTVSTLKDVTRLTNGLRGGKFE</sequence>
<dbReference type="VEuPathDB" id="TriTrypDB:Tbg972.1.1010"/>
<dbReference type="KEGG" id="tbg:TbgDal_I1010"/>
<dbReference type="Pfam" id="PF13638">
    <property type="entry name" value="PIN_4"/>
    <property type="match status" value="1"/>
</dbReference>
<feature type="compositionally biased region" description="Basic and acidic residues" evidence="1">
    <location>
        <begin position="60"/>
        <end position="71"/>
    </location>
</feature>
<dbReference type="Proteomes" id="UP000002316">
    <property type="component" value="Chromosome 1"/>
</dbReference>
<evidence type="ECO:0000313" key="3">
    <source>
        <dbReference type="EMBL" id="CBH08912.1"/>
    </source>
</evidence>
<dbReference type="EMBL" id="FN554964">
    <property type="protein sequence ID" value="CBH08912.1"/>
    <property type="molecule type" value="Genomic_DNA"/>
</dbReference>
<dbReference type="InterPro" id="IPR029060">
    <property type="entry name" value="PIN-like_dom_sf"/>
</dbReference>
<name>C9ZIC0_TRYB9</name>
<dbReference type="GeneID" id="23858143"/>
<dbReference type="InterPro" id="IPR002716">
    <property type="entry name" value="PIN_dom"/>
</dbReference>
<reference evidence="4" key="1">
    <citation type="journal article" date="2010" name="PLoS Negl. Trop. Dis.">
        <title>The genome sequence of Trypanosoma brucei gambiense, causative agent of chronic human african trypanosomiasis.</title>
        <authorList>
            <person name="Jackson A.P."/>
            <person name="Sanders M."/>
            <person name="Berry A."/>
            <person name="McQuillan J."/>
            <person name="Aslett M.A."/>
            <person name="Quail M.A."/>
            <person name="Chukualim B."/>
            <person name="Capewell P."/>
            <person name="MacLeod A."/>
            <person name="Melville S.E."/>
            <person name="Gibson W."/>
            <person name="Barry J.D."/>
            <person name="Berriman M."/>
            <person name="Hertz-Fowler C."/>
        </authorList>
    </citation>
    <scope>NUCLEOTIDE SEQUENCE [LARGE SCALE GENOMIC DNA]</scope>
    <source>
        <strain evidence="4">MHOM/CI/86/DAL972</strain>
    </source>
</reference>
<evidence type="ECO:0000259" key="2">
    <source>
        <dbReference type="Pfam" id="PF13638"/>
    </source>
</evidence>
<protein>
    <submittedName>
        <fullName evidence="3">T. brucei spp.-specific protein</fullName>
    </submittedName>
</protein>
<dbReference type="RefSeq" id="XP_011771353.1">
    <property type="nucleotide sequence ID" value="XM_011773051.1"/>
</dbReference>
<feature type="domain" description="PIN" evidence="2">
    <location>
        <begin position="85"/>
        <end position="209"/>
    </location>
</feature>
<dbReference type="OrthoDB" id="2017974at2759"/>
<evidence type="ECO:0000256" key="1">
    <source>
        <dbReference type="SAM" id="MobiDB-lite"/>
    </source>
</evidence>
<dbReference type="SUPFAM" id="SSF88723">
    <property type="entry name" value="PIN domain-like"/>
    <property type="match status" value="1"/>
</dbReference>
<gene>
    <name evidence="3" type="ORF">TbgDal_I1010</name>
</gene>